<keyword evidence="8" id="KW-1185">Reference proteome</keyword>
<accession>A0A6G4WRF9</accession>
<gene>
    <name evidence="7" type="ORF">G5C65_02270</name>
</gene>
<dbReference type="Gene3D" id="1.20.1250.20">
    <property type="entry name" value="MFS general substrate transporter like domains"/>
    <property type="match status" value="1"/>
</dbReference>
<feature type="transmembrane region" description="Helical" evidence="5">
    <location>
        <begin position="87"/>
        <end position="104"/>
    </location>
</feature>
<dbReference type="InterPro" id="IPR036259">
    <property type="entry name" value="MFS_trans_sf"/>
</dbReference>
<dbReference type="Pfam" id="PF07690">
    <property type="entry name" value="MFS_1"/>
    <property type="match status" value="1"/>
</dbReference>
<dbReference type="AlphaFoldDB" id="A0A6G4WRF9"/>
<feature type="domain" description="Major facilitator superfamily (MFS) profile" evidence="6">
    <location>
        <begin position="20"/>
        <end position="107"/>
    </location>
</feature>
<proteinExistence type="predicted"/>
<evidence type="ECO:0000259" key="6">
    <source>
        <dbReference type="PROSITE" id="PS50850"/>
    </source>
</evidence>
<dbReference type="InterPro" id="IPR020846">
    <property type="entry name" value="MFS_dom"/>
</dbReference>
<sequence>MRAIQAISVKALIRPGQWPTTLCFWLTSFAGLLLVHGVGQWLPKIMGDLGYETCDSLLFSTALSVGGIVDMLVAGRLADAVGPRRTVIVRFTLTAVFGAVMVTPPPE</sequence>
<dbReference type="GO" id="GO:0046943">
    <property type="term" value="F:carboxylic acid transmembrane transporter activity"/>
    <property type="evidence" value="ECO:0007669"/>
    <property type="project" value="TreeGrafter"/>
</dbReference>
<keyword evidence="3 5" id="KW-1133">Transmembrane helix</keyword>
<evidence type="ECO:0000256" key="5">
    <source>
        <dbReference type="SAM" id="Phobius"/>
    </source>
</evidence>
<name>A0A6G4WRF9_9ACTN</name>
<dbReference type="PROSITE" id="PS50850">
    <property type="entry name" value="MFS"/>
    <property type="match status" value="1"/>
</dbReference>
<dbReference type="InterPro" id="IPR011701">
    <property type="entry name" value="MFS"/>
</dbReference>
<dbReference type="PANTHER" id="PTHR23508">
    <property type="entry name" value="CARBOXYLIC ACID TRANSPORTER PROTEIN HOMOLOG"/>
    <property type="match status" value="1"/>
</dbReference>
<dbReference type="PANTHER" id="PTHR23508:SF10">
    <property type="entry name" value="CARBOXYLIC ACID TRANSPORTER PROTEIN HOMOLOG"/>
    <property type="match status" value="1"/>
</dbReference>
<comment type="subcellular location">
    <subcellularLocation>
        <location evidence="1">Cell membrane</location>
        <topology evidence="1">Multi-pass membrane protein</topology>
    </subcellularLocation>
</comment>
<evidence type="ECO:0000256" key="3">
    <source>
        <dbReference type="ARBA" id="ARBA00022989"/>
    </source>
</evidence>
<feature type="transmembrane region" description="Helical" evidence="5">
    <location>
        <begin position="21"/>
        <end position="42"/>
    </location>
</feature>
<evidence type="ECO:0000256" key="1">
    <source>
        <dbReference type="ARBA" id="ARBA00004651"/>
    </source>
</evidence>
<dbReference type="Proteomes" id="UP000477722">
    <property type="component" value="Unassembled WGS sequence"/>
</dbReference>
<protein>
    <submittedName>
        <fullName evidence="7">Aromatic acid/H+ symport family MFS transporter</fullName>
    </submittedName>
</protein>
<dbReference type="SUPFAM" id="SSF103473">
    <property type="entry name" value="MFS general substrate transporter"/>
    <property type="match status" value="1"/>
</dbReference>
<reference evidence="7 8" key="1">
    <citation type="submission" date="2020-02" db="EMBL/GenBank/DDBJ databases">
        <title>Whole-genome analyses of novel actinobacteria.</title>
        <authorList>
            <person name="Sahin N."/>
            <person name="Tatar D."/>
        </authorList>
    </citation>
    <scope>NUCLEOTIDE SEQUENCE [LARGE SCALE GENOMIC DNA]</scope>
    <source>
        <strain evidence="7 8">SB3404</strain>
    </source>
</reference>
<evidence type="ECO:0000313" key="7">
    <source>
        <dbReference type="EMBL" id="NGO67207.1"/>
    </source>
</evidence>
<keyword evidence="4 5" id="KW-0472">Membrane</keyword>
<evidence type="ECO:0000256" key="4">
    <source>
        <dbReference type="ARBA" id="ARBA00023136"/>
    </source>
</evidence>
<organism evidence="7 8">
    <name type="scientific">Streptomyces boncukensis</name>
    <dbReference type="NCBI Taxonomy" id="2711219"/>
    <lineage>
        <taxon>Bacteria</taxon>
        <taxon>Bacillati</taxon>
        <taxon>Actinomycetota</taxon>
        <taxon>Actinomycetes</taxon>
        <taxon>Kitasatosporales</taxon>
        <taxon>Streptomycetaceae</taxon>
        <taxon>Streptomyces</taxon>
    </lineage>
</organism>
<evidence type="ECO:0000256" key="2">
    <source>
        <dbReference type="ARBA" id="ARBA00022692"/>
    </source>
</evidence>
<comment type="caution">
    <text evidence="7">The sequence shown here is derived from an EMBL/GenBank/DDBJ whole genome shotgun (WGS) entry which is preliminary data.</text>
</comment>
<dbReference type="RefSeq" id="WP_165296870.1">
    <property type="nucleotide sequence ID" value="NZ_JAAKZZ010000011.1"/>
</dbReference>
<dbReference type="EMBL" id="JAAKZZ010000011">
    <property type="protein sequence ID" value="NGO67207.1"/>
    <property type="molecule type" value="Genomic_DNA"/>
</dbReference>
<keyword evidence="2 5" id="KW-0812">Transmembrane</keyword>
<dbReference type="GO" id="GO:0005886">
    <property type="term" value="C:plasma membrane"/>
    <property type="evidence" value="ECO:0007669"/>
    <property type="project" value="UniProtKB-SubCell"/>
</dbReference>
<feature type="transmembrane region" description="Helical" evidence="5">
    <location>
        <begin position="57"/>
        <end position="75"/>
    </location>
</feature>
<evidence type="ECO:0000313" key="8">
    <source>
        <dbReference type="Proteomes" id="UP000477722"/>
    </source>
</evidence>